<accession>A0A644XM35</accession>
<gene>
    <name evidence="1" type="ORF">SDC9_63644</name>
</gene>
<reference evidence="1" key="1">
    <citation type="submission" date="2019-08" db="EMBL/GenBank/DDBJ databases">
        <authorList>
            <person name="Kucharzyk K."/>
            <person name="Murdoch R.W."/>
            <person name="Higgins S."/>
            <person name="Loffler F."/>
        </authorList>
    </citation>
    <scope>NUCLEOTIDE SEQUENCE</scope>
</reference>
<dbReference type="AlphaFoldDB" id="A0A644XM35"/>
<dbReference type="EMBL" id="VSSQ01002763">
    <property type="protein sequence ID" value="MPM17256.1"/>
    <property type="molecule type" value="Genomic_DNA"/>
</dbReference>
<organism evidence="1">
    <name type="scientific">bioreactor metagenome</name>
    <dbReference type="NCBI Taxonomy" id="1076179"/>
    <lineage>
        <taxon>unclassified sequences</taxon>
        <taxon>metagenomes</taxon>
        <taxon>ecological metagenomes</taxon>
    </lineage>
</organism>
<evidence type="ECO:0000313" key="1">
    <source>
        <dbReference type="EMBL" id="MPM17256.1"/>
    </source>
</evidence>
<proteinExistence type="predicted"/>
<sequence length="360" mass="38991">MKTIYFLKKLMRASFLVALMCFTFSLSAGETLVETTVFADDFSGENLSGGTPATTYTFLKQNISGTAAADPSYNNNMMRVPAPKSSANRNAVLGGLSVYSAPFASKLSEIDADSVVWTFNFKANRNTTSGFTDADFGIATILLADAADYTSANGYAVVSYNKNSSTTRSFRLVKFTNGLNDNTKFTDLVIGIVGDANLYCSFRVTYIKSSNIWKFYCRNDAGVFADPAQGTFTTSGSAIDDTFVNTPMSYFGFHIMCKSYTTDTNLDADNYTVRTYKTDILQSNENLQANTGLFKTRTLSGAVEIETASAQATLCSLTGAVQQIVNIKGKATIKVPNKGLYILKVALPDGRSGIEKVLIQ</sequence>
<name>A0A644XM35_9ZZZZ</name>
<protein>
    <submittedName>
        <fullName evidence="1">Uncharacterized protein</fullName>
    </submittedName>
</protein>
<comment type="caution">
    <text evidence="1">The sequence shown here is derived from an EMBL/GenBank/DDBJ whole genome shotgun (WGS) entry which is preliminary data.</text>
</comment>